<dbReference type="OrthoDB" id="10568526at2759"/>
<dbReference type="GeneID" id="94843299"/>
<gene>
    <name evidence="1" type="ORF">TRFO_32620</name>
</gene>
<evidence type="ECO:0000313" key="1">
    <source>
        <dbReference type="EMBL" id="OHT00651.1"/>
    </source>
</evidence>
<reference evidence="1" key="1">
    <citation type="submission" date="2016-10" db="EMBL/GenBank/DDBJ databases">
        <authorList>
            <person name="Benchimol M."/>
            <person name="Almeida L.G."/>
            <person name="Vasconcelos A.T."/>
            <person name="Perreira-Neves A."/>
            <person name="Rosa I.A."/>
            <person name="Tasca T."/>
            <person name="Bogo M.R."/>
            <person name="de Souza W."/>
        </authorList>
    </citation>
    <scope>NUCLEOTIDE SEQUENCE [LARGE SCALE GENOMIC DNA]</scope>
    <source>
        <strain evidence="1">K</strain>
    </source>
</reference>
<name>A0A1J4JNJ2_9EUKA</name>
<dbReference type="Proteomes" id="UP000179807">
    <property type="component" value="Unassembled WGS sequence"/>
</dbReference>
<keyword evidence="2" id="KW-1185">Reference proteome</keyword>
<dbReference type="RefSeq" id="XP_068353787.1">
    <property type="nucleotide sequence ID" value="XM_068508595.1"/>
</dbReference>
<accession>A0A1J4JNJ2</accession>
<proteinExistence type="predicted"/>
<sequence length="268" mass="30417">MTNTSSISALTSGKVRVIAQEAITSYNRPMTAHEIEKFIKLNDKDLWKDDCGKCYDYVRMILSVSKLSAIIKYKCLKRIIGVDKRANFYGLATKTYDTAVWLPLGKQISNKQSDNIPQDINITIQNDIIQPIIVANNDTNTNNNNNNINNNNTFTNNNNNFATNANTEQQTGKNNVLDFKNEITFQNVTEEAAVESWRTIHQKMKVNDPVWNVLPSAMKETHDYSVMGFNSKDIVQFAINKYTPLQDKAILNDAIVILCRVIIESKDE</sequence>
<dbReference type="EMBL" id="MLAK01000945">
    <property type="protein sequence ID" value="OHT00651.1"/>
    <property type="molecule type" value="Genomic_DNA"/>
</dbReference>
<comment type="caution">
    <text evidence="1">The sequence shown here is derived from an EMBL/GenBank/DDBJ whole genome shotgun (WGS) entry which is preliminary data.</text>
</comment>
<organism evidence="1 2">
    <name type="scientific">Tritrichomonas foetus</name>
    <dbReference type="NCBI Taxonomy" id="1144522"/>
    <lineage>
        <taxon>Eukaryota</taxon>
        <taxon>Metamonada</taxon>
        <taxon>Parabasalia</taxon>
        <taxon>Tritrichomonadida</taxon>
        <taxon>Tritrichomonadidae</taxon>
        <taxon>Tritrichomonas</taxon>
    </lineage>
</organism>
<evidence type="ECO:0000313" key="2">
    <source>
        <dbReference type="Proteomes" id="UP000179807"/>
    </source>
</evidence>
<protein>
    <submittedName>
        <fullName evidence="1">Uncharacterized protein</fullName>
    </submittedName>
</protein>
<dbReference type="VEuPathDB" id="TrichDB:TRFO_32620"/>
<dbReference type="AlphaFoldDB" id="A0A1J4JNJ2"/>